<accession>A0ABY2HHQ0</accession>
<dbReference type="Proteomes" id="UP001642720">
    <property type="component" value="Unassembled WGS sequence"/>
</dbReference>
<name>A0ABY2HHQ0_9HYPO</name>
<organism evidence="2 3">
    <name type="scientific">Trichoderma ghanense</name>
    <dbReference type="NCBI Taxonomy" id="65468"/>
    <lineage>
        <taxon>Eukaryota</taxon>
        <taxon>Fungi</taxon>
        <taxon>Dikarya</taxon>
        <taxon>Ascomycota</taxon>
        <taxon>Pezizomycotina</taxon>
        <taxon>Sordariomycetes</taxon>
        <taxon>Hypocreomycetidae</taxon>
        <taxon>Hypocreales</taxon>
        <taxon>Hypocreaceae</taxon>
        <taxon>Trichoderma</taxon>
    </lineage>
</organism>
<dbReference type="GeneID" id="300573001"/>
<evidence type="ECO:0000313" key="3">
    <source>
        <dbReference type="Proteomes" id="UP001642720"/>
    </source>
</evidence>
<gene>
    <name evidence="2" type="ORF">CCMA1212_001117</name>
</gene>
<comment type="caution">
    <text evidence="2">The sequence shown here is derived from an EMBL/GenBank/DDBJ whole genome shotgun (WGS) entry which is preliminary data.</text>
</comment>
<evidence type="ECO:0000256" key="1">
    <source>
        <dbReference type="SAM" id="MobiDB-lite"/>
    </source>
</evidence>
<keyword evidence="3" id="KW-1185">Reference proteome</keyword>
<evidence type="ECO:0000313" key="2">
    <source>
        <dbReference type="EMBL" id="TFB07681.1"/>
    </source>
</evidence>
<proteinExistence type="predicted"/>
<protein>
    <submittedName>
        <fullName evidence="2">Uncharacterized protein</fullName>
    </submittedName>
</protein>
<feature type="non-terminal residue" evidence="2">
    <location>
        <position position="1"/>
    </location>
</feature>
<dbReference type="EMBL" id="PPTA01000001">
    <property type="protein sequence ID" value="TFB07681.1"/>
    <property type="molecule type" value="Genomic_DNA"/>
</dbReference>
<dbReference type="RefSeq" id="XP_073563882.1">
    <property type="nucleotide sequence ID" value="XM_073698551.1"/>
</dbReference>
<reference evidence="2 3" key="1">
    <citation type="submission" date="2018-01" db="EMBL/GenBank/DDBJ databases">
        <title>Genome characterization of the sugarcane-associated fungus Trichoderma ghanense CCMA-1212 and their application in lignocelulose bioconversion.</title>
        <authorList>
            <person name="Steindorff A.S."/>
            <person name="Mendes T.D."/>
            <person name="Vilela E.S.D."/>
            <person name="Rodrigues D.S."/>
            <person name="Formighieri E.F."/>
            <person name="Melo I.S."/>
            <person name="Favaro L.C.L."/>
        </authorList>
    </citation>
    <scope>NUCLEOTIDE SEQUENCE [LARGE SCALE GENOMIC DNA]</scope>
    <source>
        <strain evidence="2 3">CCMA-1212</strain>
    </source>
</reference>
<sequence>ELLAISTFQGILPRQKLPTKFQSIKKEGGYPSRKRRRLSPLCIKNGPHRVTKLLDTARQSHTYRPRQQVLCTRYHNREDIKSSTYHPSPVLSPEQLAPIPSRSRSQLGLVSSSIRRPGARSNGKTRFVRKKGLQKTDLAAGRADARGWAKARRSAAVLLWRRVSACSFRKGDVRGLSPKAFSGVRCLFEKRHLRV</sequence>
<feature type="region of interest" description="Disordered" evidence="1">
    <location>
        <begin position="81"/>
        <end position="104"/>
    </location>
</feature>